<dbReference type="CDD" id="cd06558">
    <property type="entry name" value="crotonase-like"/>
    <property type="match status" value="1"/>
</dbReference>
<name>A0A3E0W7D3_9MICO</name>
<dbReference type="NCBIfam" id="NF004127">
    <property type="entry name" value="PRK05617.1"/>
    <property type="match status" value="1"/>
</dbReference>
<dbReference type="PANTHER" id="PTHR43176:SF3">
    <property type="entry name" value="3-HYDROXYISOBUTYRYL-COA HYDROLASE, MITOCHONDRIAL"/>
    <property type="match status" value="1"/>
</dbReference>
<protein>
    <recommendedName>
        <fullName evidence="2">3-hydroxyisobutyryl-CoA hydrolase</fullName>
        <ecNumber evidence="2">3.1.2.4</ecNumber>
    </recommendedName>
</protein>
<dbReference type="Gene3D" id="3.90.226.10">
    <property type="entry name" value="2-enoyl-CoA Hydratase, Chain A, domain 1"/>
    <property type="match status" value="1"/>
</dbReference>
<evidence type="ECO:0000256" key="1">
    <source>
        <dbReference type="ARBA" id="ARBA00001709"/>
    </source>
</evidence>
<evidence type="ECO:0000256" key="3">
    <source>
        <dbReference type="ARBA" id="ARBA00022801"/>
    </source>
</evidence>
<comment type="catalytic activity">
    <reaction evidence="1">
        <text>3-hydroxy-2-methylpropanoyl-CoA + H2O = 3-hydroxy-2-methylpropanoate + CoA + H(+)</text>
        <dbReference type="Rhea" id="RHEA:20888"/>
        <dbReference type="ChEBI" id="CHEBI:11805"/>
        <dbReference type="ChEBI" id="CHEBI:15377"/>
        <dbReference type="ChEBI" id="CHEBI:15378"/>
        <dbReference type="ChEBI" id="CHEBI:57287"/>
        <dbReference type="ChEBI" id="CHEBI:57340"/>
        <dbReference type="EC" id="3.1.2.4"/>
    </reaction>
</comment>
<reference evidence="5 6" key="1">
    <citation type="submission" date="2017-04" db="EMBL/GenBank/DDBJ databases">
        <title>Comparative genome analysis of Subtercola boreus.</title>
        <authorList>
            <person name="Cho Y.-J."/>
            <person name="Cho A."/>
            <person name="Kim O.-S."/>
            <person name="Lee J.-I."/>
        </authorList>
    </citation>
    <scope>NUCLEOTIDE SEQUENCE [LARGE SCALE GENOMIC DNA]</scope>
    <source>
        <strain evidence="5 6">P28004</strain>
    </source>
</reference>
<evidence type="ECO:0000259" key="4">
    <source>
        <dbReference type="Pfam" id="PF16113"/>
    </source>
</evidence>
<accession>A0A3E0W7D3</accession>
<dbReference type="AlphaFoldDB" id="A0A3E0W7D3"/>
<dbReference type="GO" id="GO:0005829">
    <property type="term" value="C:cytosol"/>
    <property type="evidence" value="ECO:0007669"/>
    <property type="project" value="TreeGrafter"/>
</dbReference>
<evidence type="ECO:0000256" key="2">
    <source>
        <dbReference type="ARBA" id="ARBA00011915"/>
    </source>
</evidence>
<dbReference type="GO" id="GO:0006574">
    <property type="term" value="P:L-valine catabolic process"/>
    <property type="evidence" value="ECO:0007669"/>
    <property type="project" value="TreeGrafter"/>
</dbReference>
<organism evidence="5 6">
    <name type="scientific">Subtercola boreus</name>
    <dbReference type="NCBI Taxonomy" id="120213"/>
    <lineage>
        <taxon>Bacteria</taxon>
        <taxon>Bacillati</taxon>
        <taxon>Actinomycetota</taxon>
        <taxon>Actinomycetes</taxon>
        <taxon>Micrococcales</taxon>
        <taxon>Microbacteriaceae</taxon>
        <taxon>Subtercola</taxon>
    </lineage>
</organism>
<dbReference type="EMBL" id="NBXE01000035">
    <property type="protein sequence ID" value="RFA25060.1"/>
    <property type="molecule type" value="Genomic_DNA"/>
</dbReference>
<dbReference type="RefSeq" id="WP_116419957.1">
    <property type="nucleotide sequence ID" value="NZ_NBXC01000030.1"/>
</dbReference>
<dbReference type="Pfam" id="PF16113">
    <property type="entry name" value="ECH_2"/>
    <property type="match status" value="1"/>
</dbReference>
<dbReference type="EC" id="3.1.2.4" evidence="2"/>
<dbReference type="OrthoDB" id="9790967at2"/>
<comment type="caution">
    <text evidence="5">The sequence shown here is derived from an EMBL/GenBank/DDBJ whole genome shotgun (WGS) entry which is preliminary data.</text>
</comment>
<evidence type="ECO:0000313" key="6">
    <source>
        <dbReference type="Proteomes" id="UP000257080"/>
    </source>
</evidence>
<proteinExistence type="predicted"/>
<dbReference type="PANTHER" id="PTHR43176">
    <property type="entry name" value="3-HYDROXYISOBUTYRYL-COA HYDROLASE-RELATED"/>
    <property type="match status" value="1"/>
</dbReference>
<dbReference type="SUPFAM" id="SSF52096">
    <property type="entry name" value="ClpP/crotonase"/>
    <property type="match status" value="1"/>
</dbReference>
<dbReference type="Proteomes" id="UP000257080">
    <property type="component" value="Unassembled WGS sequence"/>
</dbReference>
<dbReference type="GO" id="GO:0003860">
    <property type="term" value="F:3-hydroxyisobutyryl-CoA hydrolase activity"/>
    <property type="evidence" value="ECO:0007669"/>
    <property type="project" value="UniProtKB-EC"/>
</dbReference>
<dbReference type="InterPro" id="IPR029045">
    <property type="entry name" value="ClpP/crotonase-like_dom_sf"/>
</dbReference>
<gene>
    <name evidence="5" type="ORF">B7R25_16055</name>
</gene>
<sequence>MESETTAEVMFDRRGRLGEIALDRPRAINALTHDMVTLIRRQLDEWAEEPGVETVVLLGRGERGLCAGGDIVSLHADATSGDGAASLAFWRDEYALNAAIAQFPKPYVAFMDGIVLGGGVGLSAHGSHRIVTERSKVGLPETGIGFIPDVGATWLLTRVPGRLGTYLALSAAIVGAADAIMAGLADTYVPSDRLPRLLLALETADADVAIAAHAATAPAAELDAARGWIDEAFAAHSVPGILAGLRRDPANGMALAVADTIEQKSPIAVAVTLESLNRVAALPSLNAALEQELRVSMHALRSHDFAEGVRAQVIDRDRNPQWEPRSASEVDQGRVEAYFEPSISAP</sequence>
<feature type="domain" description="Enoyl-CoA hydratase/isomerase" evidence="4">
    <location>
        <begin position="18"/>
        <end position="339"/>
    </location>
</feature>
<dbReference type="InterPro" id="IPR032259">
    <property type="entry name" value="HIBYL-CoA-H"/>
</dbReference>
<keyword evidence="3 5" id="KW-0378">Hydrolase</keyword>
<evidence type="ECO:0000313" key="5">
    <source>
        <dbReference type="EMBL" id="RFA25060.1"/>
    </source>
</evidence>
<dbReference type="InterPro" id="IPR045004">
    <property type="entry name" value="ECH_dom"/>
</dbReference>